<feature type="signal peptide" evidence="2">
    <location>
        <begin position="1"/>
        <end position="23"/>
    </location>
</feature>
<keyword evidence="2" id="KW-0732">Signal</keyword>
<gene>
    <name evidence="3" type="ORF">TS85_22320</name>
</gene>
<feature type="chain" id="PRO_5030840666" evidence="2">
    <location>
        <begin position="24"/>
        <end position="77"/>
    </location>
</feature>
<organism evidence="3 4">
    <name type="scientific">Sphingomonas hengshuiensis</name>
    <dbReference type="NCBI Taxonomy" id="1609977"/>
    <lineage>
        <taxon>Bacteria</taxon>
        <taxon>Pseudomonadati</taxon>
        <taxon>Pseudomonadota</taxon>
        <taxon>Alphaproteobacteria</taxon>
        <taxon>Sphingomonadales</taxon>
        <taxon>Sphingomonadaceae</taxon>
        <taxon>Sphingomonas</taxon>
    </lineage>
</organism>
<name>A0A7U4JBV8_9SPHN</name>
<reference evidence="3 4" key="1">
    <citation type="journal article" date="2015" name="Int. J. Syst. Evol. Microbiol.">
        <title>Sphingomonas hengshuiensis sp. nov., isolated from lake wetland.</title>
        <authorList>
            <person name="Wei S."/>
            <person name="Wang T."/>
            <person name="Liu H."/>
            <person name="Zhang C."/>
            <person name="Guo J."/>
            <person name="Wang Q."/>
            <person name="Liang K."/>
            <person name="Zhang Z."/>
        </authorList>
    </citation>
    <scope>NUCLEOTIDE SEQUENCE [LARGE SCALE GENOMIC DNA]</scope>
    <source>
        <strain evidence="3 4">WHSC-8</strain>
    </source>
</reference>
<accession>A0A7U4JBV8</accession>
<evidence type="ECO:0000313" key="3">
    <source>
        <dbReference type="EMBL" id="AJP73951.1"/>
    </source>
</evidence>
<feature type="transmembrane region" description="Helical" evidence="1">
    <location>
        <begin position="46"/>
        <end position="70"/>
    </location>
</feature>
<keyword evidence="1" id="KW-1133">Transmembrane helix</keyword>
<dbReference type="Proteomes" id="UP000032300">
    <property type="component" value="Chromosome"/>
</dbReference>
<proteinExistence type="predicted"/>
<evidence type="ECO:0000256" key="1">
    <source>
        <dbReference type="SAM" id="Phobius"/>
    </source>
</evidence>
<evidence type="ECO:0000313" key="4">
    <source>
        <dbReference type="Proteomes" id="UP000032300"/>
    </source>
</evidence>
<dbReference type="AlphaFoldDB" id="A0A7U4JBV8"/>
<reference evidence="3 4" key="2">
    <citation type="submission" date="2015-02" db="EMBL/GenBank/DDBJ databases">
        <title>The complete genome of Sphingomonas hengshuiensis sp. WHSC-8 isolated from soil of Hengshui Lake.</title>
        <authorList>
            <person name="Wei S."/>
            <person name="Guo J."/>
            <person name="Su C."/>
            <person name="Wu R."/>
            <person name="Zhang Z."/>
            <person name="Liang K."/>
            <person name="Li H."/>
            <person name="Wang T."/>
            <person name="Liu H."/>
            <person name="Zhang C."/>
            <person name="Li Z."/>
            <person name="Wang Q."/>
            <person name="Meng J."/>
        </authorList>
    </citation>
    <scope>NUCLEOTIDE SEQUENCE [LARGE SCALE GENOMIC DNA]</scope>
    <source>
        <strain evidence="3 4">WHSC-8</strain>
    </source>
</reference>
<dbReference type="RefSeq" id="WP_044335208.1">
    <property type="nucleotide sequence ID" value="NZ_CP010836.1"/>
</dbReference>
<keyword evidence="1" id="KW-0472">Membrane</keyword>
<sequence length="77" mass="7423">MKLVRTALIGAAALSLAATPAMASASRASALSLGRATTGAKHGSDAVPVIPTWLVLGGLIAAVGAAVVIASDEPDSN</sequence>
<keyword evidence="1" id="KW-0812">Transmembrane</keyword>
<evidence type="ECO:0000256" key="2">
    <source>
        <dbReference type="SAM" id="SignalP"/>
    </source>
</evidence>
<keyword evidence="4" id="KW-1185">Reference proteome</keyword>
<dbReference type="EMBL" id="CP010836">
    <property type="protein sequence ID" value="AJP73951.1"/>
    <property type="molecule type" value="Genomic_DNA"/>
</dbReference>
<protein>
    <submittedName>
        <fullName evidence="3">Uncharacterized protein</fullName>
    </submittedName>
</protein>
<dbReference type="KEGG" id="sphi:TS85_22320"/>